<dbReference type="InterPro" id="IPR037522">
    <property type="entry name" value="HD_GYP_dom"/>
</dbReference>
<comment type="caution">
    <text evidence="2">The sequence shown here is derived from an EMBL/GenBank/DDBJ whole genome shotgun (WGS) entry which is preliminary data.</text>
</comment>
<dbReference type="Proteomes" id="UP001548189">
    <property type="component" value="Unassembled WGS sequence"/>
</dbReference>
<dbReference type="EMBL" id="JBEVCJ010000016">
    <property type="protein sequence ID" value="MET1256011.1"/>
    <property type="molecule type" value="Genomic_DNA"/>
</dbReference>
<dbReference type="PANTHER" id="PTHR43155">
    <property type="entry name" value="CYCLIC DI-GMP PHOSPHODIESTERASE PA4108-RELATED"/>
    <property type="match status" value="1"/>
</dbReference>
<dbReference type="PANTHER" id="PTHR43155:SF2">
    <property type="entry name" value="CYCLIC DI-GMP PHOSPHODIESTERASE PA4108"/>
    <property type="match status" value="1"/>
</dbReference>
<keyword evidence="3" id="KW-1185">Reference proteome</keyword>
<accession>A0ABV2BVP0</accession>
<proteinExistence type="predicted"/>
<dbReference type="InterPro" id="IPR021812">
    <property type="entry name" value="DUF3391"/>
</dbReference>
<feature type="domain" description="HD-GYP" evidence="1">
    <location>
        <begin position="140"/>
        <end position="336"/>
    </location>
</feature>
<dbReference type="SUPFAM" id="SSF109604">
    <property type="entry name" value="HD-domain/PDEase-like"/>
    <property type="match status" value="1"/>
</dbReference>
<dbReference type="NCBIfam" id="TIGR00277">
    <property type="entry name" value="HDIG"/>
    <property type="match status" value="1"/>
</dbReference>
<dbReference type="Pfam" id="PF13487">
    <property type="entry name" value="HD_5"/>
    <property type="match status" value="1"/>
</dbReference>
<sequence>MQHLKRIKVFSEDLKPGMFVAALDRDWSETSFLLQGFTIETPKDIEMVKSECQFVYVDFRSDEQFKLYKLETSKSRTYREKVKKQLQSVAPEYNLQEKLRPAVNRRKTTSRIVKSVLDKVALGEDFDIHGVRDSVKENVVSVLSNEEAMLMMTMLKTRNESIAEHSFNVSILAIGFAKALGFSEFQLEDLGMAALLHDIGQVKVDQKIVNKKGRLNHNEKAEIAKHTQYGFEILSSKDGLTPSCVDVAFSHHERLSGQGYPRGLKGDQISTNVRIVSIIEVFDSLTSHQTYRKGMSVMDAYKVLMAGKNTHFDEELILKFIKWRSIYPPGCIVEMENGEVGIVIKAHKEHKLKPKVLLVLNEYKQPRRERMIDMSKLALDPESKPYKIIRAYENMAFGIDLQEYAEKGLKVQLAD</sequence>
<reference evidence="2 3" key="1">
    <citation type="submission" date="2024-06" db="EMBL/GenBank/DDBJ databases">
        <authorList>
            <person name="Li F."/>
        </authorList>
    </citation>
    <scope>NUCLEOTIDE SEQUENCE [LARGE SCALE GENOMIC DNA]</scope>
    <source>
        <strain evidence="2 3">GXAS 311</strain>
    </source>
</reference>
<dbReference type="CDD" id="cd00077">
    <property type="entry name" value="HDc"/>
    <property type="match status" value="1"/>
</dbReference>
<evidence type="ECO:0000259" key="1">
    <source>
        <dbReference type="PROSITE" id="PS51832"/>
    </source>
</evidence>
<dbReference type="InterPro" id="IPR003607">
    <property type="entry name" value="HD/PDEase_dom"/>
</dbReference>
<dbReference type="PROSITE" id="PS51832">
    <property type="entry name" value="HD_GYP"/>
    <property type="match status" value="1"/>
</dbReference>
<evidence type="ECO:0000313" key="2">
    <source>
        <dbReference type="EMBL" id="MET1256011.1"/>
    </source>
</evidence>
<gene>
    <name evidence="2" type="ORF">ABVT43_12805</name>
</gene>
<organism evidence="2 3">
    <name type="scientific">Aliikangiella maris</name>
    <dbReference type="NCBI Taxonomy" id="3162458"/>
    <lineage>
        <taxon>Bacteria</taxon>
        <taxon>Pseudomonadati</taxon>
        <taxon>Pseudomonadota</taxon>
        <taxon>Gammaproteobacteria</taxon>
        <taxon>Oceanospirillales</taxon>
        <taxon>Pleioneaceae</taxon>
        <taxon>Aliikangiella</taxon>
    </lineage>
</organism>
<dbReference type="InterPro" id="IPR006675">
    <property type="entry name" value="HDIG_dom"/>
</dbReference>
<protein>
    <submittedName>
        <fullName evidence="2">HD-GYP domain-containing protein</fullName>
    </submittedName>
</protein>
<dbReference type="Gene3D" id="1.10.3210.10">
    <property type="entry name" value="Hypothetical protein af1432"/>
    <property type="match status" value="1"/>
</dbReference>
<evidence type="ECO:0000313" key="3">
    <source>
        <dbReference type="Proteomes" id="UP001548189"/>
    </source>
</evidence>
<dbReference type="Pfam" id="PF11871">
    <property type="entry name" value="DUF3391"/>
    <property type="match status" value="1"/>
</dbReference>
<name>A0ABV2BVP0_9GAMM</name>
<dbReference type="RefSeq" id="WP_353896597.1">
    <property type="nucleotide sequence ID" value="NZ_JBEVCJ010000016.1"/>
</dbReference>
<dbReference type="SMART" id="SM00471">
    <property type="entry name" value="HDc"/>
    <property type="match status" value="1"/>
</dbReference>